<organism evidence="2 3">
    <name type="scientific">Myceligenerans indicum</name>
    <dbReference type="NCBI Taxonomy" id="2593663"/>
    <lineage>
        <taxon>Bacteria</taxon>
        <taxon>Bacillati</taxon>
        <taxon>Actinomycetota</taxon>
        <taxon>Actinomycetes</taxon>
        <taxon>Micrococcales</taxon>
        <taxon>Promicromonosporaceae</taxon>
        <taxon>Myceligenerans</taxon>
    </lineage>
</organism>
<sequence length="163" mass="17451">MSDTAHSRRRLPRGLVGALAVTALLALYVWAVAGRGVVMIGTGEPVLIGIGVAVLVLPLLVLAFIAREFWLAARVQAMADTLAADGDLPADDLPRSPGGRIDRAAADEAFADRRAAVEADPGNWRVWYHLAFAYDAAGDRRRARATLRKAVALYAAPPRDVQQ</sequence>
<dbReference type="Gene3D" id="1.25.40.10">
    <property type="entry name" value="Tetratricopeptide repeat domain"/>
    <property type="match status" value="1"/>
</dbReference>
<dbReference type="InterPro" id="IPR011990">
    <property type="entry name" value="TPR-like_helical_dom_sf"/>
</dbReference>
<dbReference type="SUPFAM" id="SSF48452">
    <property type="entry name" value="TPR-like"/>
    <property type="match status" value="1"/>
</dbReference>
<evidence type="ECO:0000313" key="3">
    <source>
        <dbReference type="Proteomes" id="UP000675409"/>
    </source>
</evidence>
<keyword evidence="1" id="KW-0812">Transmembrane</keyword>
<dbReference type="Pfam" id="PF14559">
    <property type="entry name" value="TPR_19"/>
    <property type="match status" value="1"/>
</dbReference>
<keyword evidence="3" id="KW-1185">Reference proteome</keyword>
<keyword evidence="1" id="KW-1133">Transmembrane helix</keyword>
<dbReference type="Proteomes" id="UP000675409">
    <property type="component" value="Unassembled WGS sequence"/>
</dbReference>
<proteinExistence type="predicted"/>
<comment type="caution">
    <text evidence="2">The sequence shown here is derived from an EMBL/GenBank/DDBJ whole genome shotgun (WGS) entry which is preliminary data.</text>
</comment>
<reference evidence="2 3" key="1">
    <citation type="journal article" date="2021" name="Arch. Microbiol.">
        <title>Myceligenerans indicum sp. nov., an actinobacterium isolated from mangrove sediment of Sundarbans, India.</title>
        <authorList>
            <person name="Asha K."/>
            <person name="Bhadury P."/>
        </authorList>
    </citation>
    <scope>NUCLEOTIDE SEQUENCE [LARGE SCALE GENOMIC DNA]</scope>
    <source>
        <strain evidence="2 3">I2</strain>
    </source>
</reference>
<gene>
    <name evidence="2" type="ORF">HGK34_09520</name>
</gene>
<dbReference type="RefSeq" id="WP_201846521.1">
    <property type="nucleotide sequence ID" value="NZ_JABBYC010000012.1"/>
</dbReference>
<keyword evidence="1" id="KW-0472">Membrane</keyword>
<accession>A0ABS1LJX8</accession>
<feature type="transmembrane region" description="Helical" evidence="1">
    <location>
        <begin position="47"/>
        <end position="66"/>
    </location>
</feature>
<evidence type="ECO:0000313" key="2">
    <source>
        <dbReference type="EMBL" id="MBL0886507.1"/>
    </source>
</evidence>
<name>A0ABS1LJX8_9MICO</name>
<evidence type="ECO:0000256" key="1">
    <source>
        <dbReference type="SAM" id="Phobius"/>
    </source>
</evidence>
<dbReference type="EMBL" id="JABBYC010000012">
    <property type="protein sequence ID" value="MBL0886507.1"/>
    <property type="molecule type" value="Genomic_DNA"/>
</dbReference>
<evidence type="ECO:0008006" key="4">
    <source>
        <dbReference type="Google" id="ProtNLM"/>
    </source>
</evidence>
<protein>
    <recommendedName>
        <fullName evidence="4">Tetratricopeptide repeat protein</fullName>
    </recommendedName>
</protein>